<evidence type="ECO:0000256" key="1">
    <source>
        <dbReference type="SAM" id="MobiDB-lite"/>
    </source>
</evidence>
<dbReference type="AlphaFoldDB" id="A0AAP0LER3"/>
<sequence>MPITSIGENKAIHFDNEDYFGRRNFLQMGFKLDESQNKRVRKVKVSSTVGRNDEEDYENGEERVYDEEGRSDEDRDDDESGDDEEERGYDEERKNDEDEDDYEFENEKKEGNDDDDPTSFELNRDHMNKDERLHTSRIELIKDVTEAAKAYIQGDKRDDPSNLDYIGGTKGNAYIERGIP</sequence>
<dbReference type="Proteomes" id="UP001420932">
    <property type="component" value="Unassembled WGS sequence"/>
</dbReference>
<keyword evidence="3" id="KW-1185">Reference proteome</keyword>
<dbReference type="EMBL" id="JBBNAF010000001">
    <property type="protein sequence ID" value="KAK9169310.1"/>
    <property type="molecule type" value="Genomic_DNA"/>
</dbReference>
<organism evidence="2 3">
    <name type="scientific">Stephania yunnanensis</name>
    <dbReference type="NCBI Taxonomy" id="152371"/>
    <lineage>
        <taxon>Eukaryota</taxon>
        <taxon>Viridiplantae</taxon>
        <taxon>Streptophyta</taxon>
        <taxon>Embryophyta</taxon>
        <taxon>Tracheophyta</taxon>
        <taxon>Spermatophyta</taxon>
        <taxon>Magnoliopsida</taxon>
        <taxon>Ranunculales</taxon>
        <taxon>Menispermaceae</taxon>
        <taxon>Menispermoideae</taxon>
        <taxon>Cissampelideae</taxon>
        <taxon>Stephania</taxon>
    </lineage>
</organism>
<gene>
    <name evidence="2" type="ORF">Syun_001450</name>
</gene>
<accession>A0AAP0LER3</accession>
<feature type="compositionally biased region" description="Acidic residues" evidence="1">
    <location>
        <begin position="69"/>
        <end position="89"/>
    </location>
</feature>
<protein>
    <submittedName>
        <fullName evidence="2">Uncharacterized protein</fullName>
    </submittedName>
</protein>
<evidence type="ECO:0000313" key="2">
    <source>
        <dbReference type="EMBL" id="KAK9169310.1"/>
    </source>
</evidence>
<feature type="compositionally biased region" description="Basic and acidic residues" evidence="1">
    <location>
        <begin position="122"/>
        <end position="131"/>
    </location>
</feature>
<name>A0AAP0LER3_9MAGN</name>
<reference evidence="2 3" key="1">
    <citation type="submission" date="2024-01" db="EMBL/GenBank/DDBJ databases">
        <title>Genome assemblies of Stephania.</title>
        <authorList>
            <person name="Yang L."/>
        </authorList>
    </citation>
    <scope>NUCLEOTIDE SEQUENCE [LARGE SCALE GENOMIC DNA]</scope>
    <source>
        <strain evidence="2">YNDBR</strain>
        <tissue evidence="2">Leaf</tissue>
    </source>
</reference>
<proteinExistence type="predicted"/>
<feature type="region of interest" description="Disordered" evidence="1">
    <location>
        <begin position="36"/>
        <end position="131"/>
    </location>
</feature>
<evidence type="ECO:0000313" key="3">
    <source>
        <dbReference type="Proteomes" id="UP001420932"/>
    </source>
</evidence>
<comment type="caution">
    <text evidence="2">The sequence shown here is derived from an EMBL/GenBank/DDBJ whole genome shotgun (WGS) entry which is preliminary data.</text>
</comment>